<feature type="compositionally biased region" description="Basic and acidic residues" evidence="1">
    <location>
        <begin position="291"/>
        <end position="300"/>
    </location>
</feature>
<dbReference type="EMBL" id="NESQ01000169">
    <property type="protein sequence ID" value="PUU76920.1"/>
    <property type="molecule type" value="Genomic_DNA"/>
</dbReference>
<dbReference type="Pfam" id="PF04676">
    <property type="entry name" value="CwfJ_C_2"/>
    <property type="match status" value="1"/>
</dbReference>
<protein>
    <submittedName>
        <fullName evidence="4">CwfJ C-terminus 1-domain-containing protein-like protein</fullName>
    </submittedName>
</protein>
<dbReference type="CDD" id="cd07380">
    <property type="entry name" value="MPP_CWF19_N"/>
    <property type="match status" value="1"/>
</dbReference>
<dbReference type="AlphaFoldDB" id="A0A2T6ZN60"/>
<comment type="caution">
    <text evidence="4">The sequence shown here is derived from an EMBL/GenBank/DDBJ whole genome shotgun (WGS) entry which is preliminary data.</text>
</comment>
<feature type="domain" description="Cwf19-like C-terminal" evidence="3">
    <location>
        <begin position="305"/>
        <end position="433"/>
    </location>
</feature>
<proteinExistence type="predicted"/>
<name>A0A2T6ZN60_TUBBO</name>
<feature type="region of interest" description="Disordered" evidence="1">
    <location>
        <begin position="265"/>
        <end position="300"/>
    </location>
</feature>
<keyword evidence="5" id="KW-1185">Reference proteome</keyword>
<dbReference type="Pfam" id="PF04677">
    <property type="entry name" value="CwfJ_C_1"/>
    <property type="match status" value="1"/>
</dbReference>
<feature type="domain" description="Cwf19-like protein C-terminal" evidence="2">
    <location>
        <begin position="454"/>
        <end position="525"/>
    </location>
</feature>
<dbReference type="OrthoDB" id="444325at2759"/>
<dbReference type="InterPro" id="IPR006768">
    <property type="entry name" value="Cwf19-like_C_dom-1"/>
</dbReference>
<evidence type="ECO:0000313" key="4">
    <source>
        <dbReference type="EMBL" id="PUU76920.1"/>
    </source>
</evidence>
<dbReference type="GO" id="GO:0000398">
    <property type="term" value="P:mRNA splicing, via spliceosome"/>
    <property type="evidence" value="ECO:0007669"/>
    <property type="project" value="TreeGrafter"/>
</dbReference>
<dbReference type="InterPro" id="IPR040194">
    <property type="entry name" value="Cwf19-like"/>
</dbReference>
<sequence>MAAKVLVIGATNGRFVEAFAKVTALHAKNNFSLSLLLGDLFSDPSQTTSEETENIKRLLHGEIRVPLPVYFGLGQYSLPVPVREKINSSGEVCENLFFLGKKTVLNTSDGIRIVALGGRLDAGLATGEAGGTEGDTLPFYSEQDAKGLKGANLADLLLTYEWPEGVGSRSALASPGVKGTSVIAELAAALRPRYHFAAGGEVFWEREPYQNKAKPGEGGSDAKITRFLGVADWGNEKKAKALYAFSINPKDTNITIPASATACPYKEDGGKKRPRQDSNSGANFFWGDHTSGGHERGDRGGKRGRAESCFFCLSYPQLEKHLIVSIGNEAYVTTAKGPLTNSTVNPSTLPFSSHVLIIPLIHTPTLIAIDDEDSRKSTIEEMTNYRLAIEQMLKSRGCGAVTFEISRANGVHSHWQLIPVPNDKLAAVEEAFKGEAKVDQIGEFEKRGVDAGNEGDYFRVWISGIDGSLVVSLKEGEYFDLQFGRKVLAKVMGLKSVHWKDCAQTFEQEVKDANDFKEAFKSFDFSL</sequence>
<dbReference type="GO" id="GO:0071014">
    <property type="term" value="C:post-mRNA release spliceosomal complex"/>
    <property type="evidence" value="ECO:0007669"/>
    <property type="project" value="TreeGrafter"/>
</dbReference>
<evidence type="ECO:0000256" key="1">
    <source>
        <dbReference type="SAM" id="MobiDB-lite"/>
    </source>
</evidence>
<evidence type="ECO:0000259" key="2">
    <source>
        <dbReference type="Pfam" id="PF04676"/>
    </source>
</evidence>
<dbReference type="Proteomes" id="UP000244722">
    <property type="component" value="Unassembled WGS sequence"/>
</dbReference>
<dbReference type="PANTHER" id="PTHR12072:SF4">
    <property type="entry name" value="CWF19-LIKE PROTEIN 1"/>
    <property type="match status" value="1"/>
</dbReference>
<dbReference type="InterPro" id="IPR006767">
    <property type="entry name" value="Cwf19-like_C_dom-2"/>
</dbReference>
<evidence type="ECO:0000313" key="5">
    <source>
        <dbReference type="Proteomes" id="UP000244722"/>
    </source>
</evidence>
<evidence type="ECO:0000259" key="3">
    <source>
        <dbReference type="Pfam" id="PF04677"/>
    </source>
</evidence>
<reference evidence="4 5" key="1">
    <citation type="submission" date="2017-04" db="EMBL/GenBank/DDBJ databases">
        <title>Draft genome sequence of Tuber borchii Vittad., a whitish edible truffle.</title>
        <authorList>
            <consortium name="DOE Joint Genome Institute"/>
            <person name="Murat C."/>
            <person name="Kuo A."/>
            <person name="Barry K.W."/>
            <person name="Clum A."/>
            <person name="Dockter R.B."/>
            <person name="Fauchery L."/>
            <person name="Iotti M."/>
            <person name="Kohler A."/>
            <person name="Labutti K."/>
            <person name="Lindquist E.A."/>
            <person name="Lipzen A."/>
            <person name="Ohm R.A."/>
            <person name="Wang M."/>
            <person name="Grigoriev I.V."/>
            <person name="Zambonelli A."/>
            <person name="Martin F.M."/>
        </authorList>
    </citation>
    <scope>NUCLEOTIDE SEQUENCE [LARGE SCALE GENOMIC DNA]</scope>
    <source>
        <strain evidence="4 5">Tbo3840</strain>
    </source>
</reference>
<organism evidence="4 5">
    <name type="scientific">Tuber borchii</name>
    <name type="common">White truffle</name>
    <dbReference type="NCBI Taxonomy" id="42251"/>
    <lineage>
        <taxon>Eukaryota</taxon>
        <taxon>Fungi</taxon>
        <taxon>Dikarya</taxon>
        <taxon>Ascomycota</taxon>
        <taxon>Pezizomycotina</taxon>
        <taxon>Pezizomycetes</taxon>
        <taxon>Pezizales</taxon>
        <taxon>Tuberaceae</taxon>
        <taxon>Tuber</taxon>
    </lineage>
</organism>
<dbReference type="InterPro" id="IPR036265">
    <property type="entry name" value="HIT-like_sf"/>
</dbReference>
<dbReference type="Gene3D" id="3.30.428.10">
    <property type="entry name" value="HIT-like"/>
    <property type="match status" value="1"/>
</dbReference>
<dbReference type="GO" id="GO:0061632">
    <property type="term" value="F:RNA lariat debranching enzyme activator activity"/>
    <property type="evidence" value="ECO:0007669"/>
    <property type="project" value="TreeGrafter"/>
</dbReference>
<dbReference type="SUPFAM" id="SSF54197">
    <property type="entry name" value="HIT-like"/>
    <property type="match status" value="1"/>
</dbReference>
<accession>A0A2T6ZN60</accession>
<dbReference type="STRING" id="42251.A0A2T6ZN60"/>
<dbReference type="PANTHER" id="PTHR12072">
    <property type="entry name" value="CWF19, CELL CYCLE CONTROL PROTEIN"/>
    <property type="match status" value="1"/>
</dbReference>
<gene>
    <name evidence="4" type="ORF">B9Z19DRAFT_1115652</name>
</gene>